<gene>
    <name evidence="4" type="ORF">AB0C36_43165</name>
</gene>
<reference evidence="4 5" key="1">
    <citation type="submission" date="2024-06" db="EMBL/GenBank/DDBJ databases">
        <title>The Natural Products Discovery Center: Release of the First 8490 Sequenced Strains for Exploring Actinobacteria Biosynthetic Diversity.</title>
        <authorList>
            <person name="Kalkreuter E."/>
            <person name="Kautsar S.A."/>
            <person name="Yang D."/>
            <person name="Bader C.D."/>
            <person name="Teijaro C.N."/>
            <person name="Fluegel L."/>
            <person name="Davis C.M."/>
            <person name="Simpson J.R."/>
            <person name="Lauterbach L."/>
            <person name="Steele A.D."/>
            <person name="Gui C."/>
            <person name="Meng S."/>
            <person name="Li G."/>
            <person name="Viehrig K."/>
            <person name="Ye F."/>
            <person name="Su P."/>
            <person name="Kiefer A.F."/>
            <person name="Nichols A."/>
            <person name="Cepeda A.J."/>
            <person name="Yan W."/>
            <person name="Fan B."/>
            <person name="Jiang Y."/>
            <person name="Adhikari A."/>
            <person name="Zheng C.-J."/>
            <person name="Schuster L."/>
            <person name="Cowan T.M."/>
            <person name="Smanski M.J."/>
            <person name="Chevrette M.G."/>
            <person name="De Carvalho L.P.S."/>
            <person name="Shen B."/>
        </authorList>
    </citation>
    <scope>NUCLEOTIDE SEQUENCE [LARGE SCALE GENOMIC DNA]</scope>
    <source>
        <strain evidence="4 5">NPDC048946</strain>
    </source>
</reference>
<dbReference type="Gene3D" id="3.30.750.24">
    <property type="entry name" value="STAS domain"/>
    <property type="match status" value="1"/>
</dbReference>
<evidence type="ECO:0000313" key="4">
    <source>
        <dbReference type="EMBL" id="MEU8140270.1"/>
    </source>
</evidence>
<dbReference type="SUPFAM" id="SSF52091">
    <property type="entry name" value="SpoIIaa-like"/>
    <property type="match status" value="1"/>
</dbReference>
<dbReference type="InterPro" id="IPR003658">
    <property type="entry name" value="Anti-sigma_ant"/>
</dbReference>
<comment type="caution">
    <text evidence="4">The sequence shown here is derived from an EMBL/GenBank/DDBJ whole genome shotgun (WGS) entry which is preliminary data.</text>
</comment>
<evidence type="ECO:0000313" key="5">
    <source>
        <dbReference type="Proteomes" id="UP001551482"/>
    </source>
</evidence>
<dbReference type="InterPro" id="IPR036513">
    <property type="entry name" value="STAS_dom_sf"/>
</dbReference>
<evidence type="ECO:0000256" key="1">
    <source>
        <dbReference type="ARBA" id="ARBA00009013"/>
    </source>
</evidence>
<dbReference type="InterPro" id="IPR002645">
    <property type="entry name" value="STAS_dom"/>
</dbReference>
<accession>A0ABV3DWY0</accession>
<keyword evidence="5" id="KW-1185">Reference proteome</keyword>
<dbReference type="CDD" id="cd07043">
    <property type="entry name" value="STAS_anti-anti-sigma_factors"/>
    <property type="match status" value="1"/>
</dbReference>
<dbReference type="PANTHER" id="PTHR33495:SF2">
    <property type="entry name" value="ANTI-SIGMA FACTOR ANTAGONIST TM_1081-RELATED"/>
    <property type="match status" value="1"/>
</dbReference>
<dbReference type="Proteomes" id="UP001551482">
    <property type="component" value="Unassembled WGS sequence"/>
</dbReference>
<dbReference type="EMBL" id="JBEZFP010000296">
    <property type="protein sequence ID" value="MEU8140270.1"/>
    <property type="molecule type" value="Genomic_DNA"/>
</dbReference>
<comment type="similarity">
    <text evidence="1 2">Belongs to the anti-sigma-factor antagonist family.</text>
</comment>
<evidence type="ECO:0000259" key="3">
    <source>
        <dbReference type="PROSITE" id="PS50801"/>
    </source>
</evidence>
<proteinExistence type="inferred from homology"/>
<name>A0ABV3DWY0_9ACTN</name>
<evidence type="ECO:0000256" key="2">
    <source>
        <dbReference type="RuleBase" id="RU003749"/>
    </source>
</evidence>
<sequence length="117" mass="11957">MDPDDATLIITARTDAGTTVVAVVGELDLLSADQLRAAVADALAGRPTPTSVVLDMTEVGFCDSTGISVLVAARNQAAELGATFHVNASDPVARILDIVGLTSLFQTPDGDEPHQAG</sequence>
<organism evidence="4 5">
    <name type="scientific">Streptodolium elevatio</name>
    <dbReference type="NCBI Taxonomy" id="3157996"/>
    <lineage>
        <taxon>Bacteria</taxon>
        <taxon>Bacillati</taxon>
        <taxon>Actinomycetota</taxon>
        <taxon>Actinomycetes</taxon>
        <taxon>Kitasatosporales</taxon>
        <taxon>Streptomycetaceae</taxon>
        <taxon>Streptodolium</taxon>
    </lineage>
</organism>
<dbReference type="PANTHER" id="PTHR33495">
    <property type="entry name" value="ANTI-SIGMA FACTOR ANTAGONIST TM_1081-RELATED-RELATED"/>
    <property type="match status" value="1"/>
</dbReference>
<protein>
    <recommendedName>
        <fullName evidence="2">Anti-sigma factor antagonist</fullName>
    </recommendedName>
</protein>
<dbReference type="NCBIfam" id="TIGR00377">
    <property type="entry name" value="ant_ant_sig"/>
    <property type="match status" value="1"/>
</dbReference>
<dbReference type="Pfam" id="PF01740">
    <property type="entry name" value="STAS"/>
    <property type="match status" value="1"/>
</dbReference>
<dbReference type="PROSITE" id="PS50801">
    <property type="entry name" value="STAS"/>
    <property type="match status" value="1"/>
</dbReference>
<feature type="domain" description="STAS" evidence="3">
    <location>
        <begin position="8"/>
        <end position="117"/>
    </location>
</feature>
<dbReference type="RefSeq" id="WP_358365312.1">
    <property type="nucleotide sequence ID" value="NZ_JBEZFP010000296.1"/>
</dbReference>